<evidence type="ECO:0000259" key="1">
    <source>
        <dbReference type="Pfam" id="PF10090"/>
    </source>
</evidence>
<dbReference type="STRING" id="1150469.RSPPHO_00115"/>
<name>H6SIH5_PARPM</name>
<gene>
    <name evidence="2" type="ORF">RSPPHO_00115</name>
</gene>
<dbReference type="Gene3D" id="1.10.287.130">
    <property type="match status" value="1"/>
</dbReference>
<dbReference type="AlphaFoldDB" id="H6SIH5"/>
<feature type="domain" description="Histidine phosphotransferase ChpT C-terminal" evidence="1">
    <location>
        <begin position="124"/>
        <end position="205"/>
    </location>
</feature>
<dbReference type="Gene3D" id="3.30.565.10">
    <property type="entry name" value="Histidine kinase-like ATPase, C-terminal domain"/>
    <property type="match status" value="1"/>
</dbReference>
<sequence length="219" mass="22785">MPNRSPPHTDPSQPVLIGLDQALMLCTRLCHDLAGPIGAVATGAELLAEETNEGVLDAEALALLSDSAHAASLRLRILRMATGVARGRQPALSEALPTLNALLALGKRRLATQPGLHDPGPVGVRLLVLALLTAADGWPQVPVLTLEQRDTGFVIDSGGETVLPPAWRDALTGTTDTLEPRTSLAWLAGTLARLATAQIRVAPAGTALIVDLPQGMPTP</sequence>
<dbReference type="Proteomes" id="UP000033220">
    <property type="component" value="Chromosome DSM 122"/>
</dbReference>
<dbReference type="Pfam" id="PF10090">
    <property type="entry name" value="HPTransfase"/>
    <property type="match status" value="1"/>
</dbReference>
<dbReference type="HOGENOM" id="CLU_086320_0_1_5"/>
<dbReference type="PATRIC" id="fig|1150469.3.peg.160"/>
<dbReference type="eggNOG" id="COG5385">
    <property type="taxonomic scope" value="Bacteria"/>
</dbReference>
<proteinExistence type="predicted"/>
<accession>H6SIH5</accession>
<reference evidence="2 3" key="1">
    <citation type="submission" date="2012-02" db="EMBL/GenBank/DDBJ databases">
        <title>Shotgun genome sequence of Phaeospirillum photometricum DSM 122.</title>
        <authorList>
            <person name="Duquesne K."/>
            <person name="Sturgis J."/>
        </authorList>
    </citation>
    <scope>NUCLEOTIDE SEQUENCE [LARGE SCALE GENOMIC DNA]</scope>
    <source>
        <strain evidence="3">DSM122</strain>
    </source>
</reference>
<organism evidence="2 3">
    <name type="scientific">Pararhodospirillum photometricum DSM 122</name>
    <dbReference type="NCBI Taxonomy" id="1150469"/>
    <lineage>
        <taxon>Bacteria</taxon>
        <taxon>Pseudomonadati</taxon>
        <taxon>Pseudomonadota</taxon>
        <taxon>Alphaproteobacteria</taxon>
        <taxon>Rhodospirillales</taxon>
        <taxon>Rhodospirillaceae</taxon>
        <taxon>Pararhodospirillum</taxon>
    </lineage>
</organism>
<keyword evidence="3" id="KW-1185">Reference proteome</keyword>
<evidence type="ECO:0000313" key="3">
    <source>
        <dbReference type="Proteomes" id="UP000033220"/>
    </source>
</evidence>
<dbReference type="InterPro" id="IPR018762">
    <property type="entry name" value="ChpT_C"/>
</dbReference>
<protein>
    <recommendedName>
        <fullName evidence="1">Histidine phosphotransferase ChpT C-terminal domain-containing protein</fullName>
    </recommendedName>
</protein>
<dbReference type="EMBL" id="HE663493">
    <property type="protein sequence ID" value="CCG06741.1"/>
    <property type="molecule type" value="Genomic_DNA"/>
</dbReference>
<dbReference type="InterPro" id="IPR036890">
    <property type="entry name" value="HATPase_C_sf"/>
</dbReference>
<evidence type="ECO:0000313" key="2">
    <source>
        <dbReference type="EMBL" id="CCG06741.1"/>
    </source>
</evidence>
<dbReference type="KEGG" id="rpm:RSPPHO_00115"/>